<evidence type="ECO:0000313" key="7">
    <source>
        <dbReference type="Proteomes" id="UP000215002"/>
    </source>
</evidence>
<organism evidence="6 7">
    <name type="scientific">Mucilaginibacter xinganensis</name>
    <dbReference type="NCBI Taxonomy" id="1234841"/>
    <lineage>
        <taxon>Bacteria</taxon>
        <taxon>Pseudomonadati</taxon>
        <taxon>Bacteroidota</taxon>
        <taxon>Sphingobacteriia</taxon>
        <taxon>Sphingobacteriales</taxon>
        <taxon>Sphingobacteriaceae</taxon>
        <taxon>Mucilaginibacter</taxon>
    </lineage>
</organism>
<feature type="coiled-coil region" evidence="5">
    <location>
        <begin position="35"/>
        <end position="122"/>
    </location>
</feature>
<evidence type="ECO:0000313" key="6">
    <source>
        <dbReference type="EMBL" id="ASU32214.1"/>
    </source>
</evidence>
<dbReference type="GO" id="GO:0006310">
    <property type="term" value="P:DNA recombination"/>
    <property type="evidence" value="ECO:0007669"/>
    <property type="project" value="UniProtKB-KW"/>
</dbReference>
<proteinExistence type="inferred from homology"/>
<keyword evidence="7" id="KW-1185">Reference proteome</keyword>
<sequence>MDVYILIAALIILVIAVVLFLKRPGSTALVSAEELLRLKTDNQSLQIELARAEQYAAGLIVEKESITHLLKEEKNRLLDELIDERSQLAAANQSLESARAYYKSQQEKIQEQKIEVDQIRKDFQLEFQNIANKLLDEKSQKFIETNRSNLDILLNPLKENIKAFEDKVEKVYNMEAAERNTLKGVITQLMDLNKLISSEAQNLTRALKGDNKKQGNWGEVILEKVLERSGLVRGQEYRLQASITTADGTRLQPDAIIDLPDDKHLVIDSKVSLTAYERLVNAETDEERKIHSRAHVESIRAHVNGLSAKNYHALYQINSPDFVLLFVPIESSFSFAVQVDAELFSDAWDKRVVIVSPSTLLATLRTIASIWKQERQNRNVLEIARLSGVMYDKFVGFVGDMEGIGKNIKLSQSAYDSALNKLVEGNGNLTRTAEKIKSLGAKATKRLDQKHFSQDED</sequence>
<evidence type="ECO:0000256" key="5">
    <source>
        <dbReference type="SAM" id="Coils"/>
    </source>
</evidence>
<dbReference type="Proteomes" id="UP000215002">
    <property type="component" value="Chromosome"/>
</dbReference>
<dbReference type="OrthoDB" id="370725at2"/>
<dbReference type="RefSeq" id="WP_094568845.1">
    <property type="nucleotide sequence ID" value="NZ_CP022743.1"/>
</dbReference>
<evidence type="ECO:0000256" key="3">
    <source>
        <dbReference type="ARBA" id="ARBA00023054"/>
    </source>
</evidence>
<protein>
    <submittedName>
        <fullName evidence="6">DNA recombination protein RmuC</fullName>
    </submittedName>
</protein>
<dbReference type="InterPro" id="IPR003798">
    <property type="entry name" value="DNA_recombination_RmuC"/>
</dbReference>
<dbReference type="PANTHER" id="PTHR30563:SF0">
    <property type="entry name" value="DNA RECOMBINATION PROTEIN RMUC"/>
    <property type="match status" value="1"/>
</dbReference>
<comment type="similarity">
    <text evidence="2">Belongs to the RmuC family.</text>
</comment>
<name>A0A223NR86_9SPHI</name>
<dbReference type="PANTHER" id="PTHR30563">
    <property type="entry name" value="DNA RECOMBINATION PROTEIN RMUC"/>
    <property type="match status" value="1"/>
</dbReference>
<evidence type="ECO:0000256" key="2">
    <source>
        <dbReference type="ARBA" id="ARBA00009840"/>
    </source>
</evidence>
<keyword evidence="4" id="KW-0233">DNA recombination</keyword>
<dbReference type="Pfam" id="PF02646">
    <property type="entry name" value="RmuC"/>
    <property type="match status" value="1"/>
</dbReference>
<evidence type="ECO:0000256" key="1">
    <source>
        <dbReference type="ARBA" id="ARBA00003416"/>
    </source>
</evidence>
<dbReference type="AlphaFoldDB" id="A0A223NR86"/>
<dbReference type="EMBL" id="CP022743">
    <property type="protein sequence ID" value="ASU32214.1"/>
    <property type="molecule type" value="Genomic_DNA"/>
</dbReference>
<keyword evidence="3 5" id="KW-0175">Coiled coil</keyword>
<gene>
    <name evidence="6" type="ORF">MuYL_0311</name>
</gene>
<accession>A0A223NR86</accession>
<comment type="function">
    <text evidence="1">Involved in DNA recombination.</text>
</comment>
<evidence type="ECO:0000256" key="4">
    <source>
        <dbReference type="ARBA" id="ARBA00023172"/>
    </source>
</evidence>
<reference evidence="6 7" key="1">
    <citation type="submission" date="2017-08" db="EMBL/GenBank/DDBJ databases">
        <title>Complete genome sequence of Mucilaginibacter sp. strain BJC16-A31.</title>
        <authorList>
            <consortium name="Henan University of Science and Technology"/>
            <person name="You X."/>
        </authorList>
    </citation>
    <scope>NUCLEOTIDE SEQUENCE [LARGE SCALE GENOMIC DNA]</scope>
    <source>
        <strain evidence="6 7">BJC16-A31</strain>
    </source>
</reference>
<dbReference type="KEGG" id="muc:MuYL_0311"/>